<organism evidence="1 2">
    <name type="scientific">Methylobacterium aquaticum</name>
    <dbReference type="NCBI Taxonomy" id="270351"/>
    <lineage>
        <taxon>Bacteria</taxon>
        <taxon>Pseudomonadati</taxon>
        <taxon>Pseudomonadota</taxon>
        <taxon>Alphaproteobacteria</taxon>
        <taxon>Hyphomicrobiales</taxon>
        <taxon>Methylobacteriaceae</taxon>
        <taxon>Methylobacterium</taxon>
    </lineage>
</organism>
<dbReference type="Proteomes" id="UP000061432">
    <property type="component" value="Plasmid pMaq22A_3p"/>
</dbReference>
<evidence type="ECO:0000313" key="1">
    <source>
        <dbReference type="EMBL" id="BAQ50271.1"/>
    </source>
</evidence>
<reference evidence="1 2" key="1">
    <citation type="journal article" date="2015" name="Genome Announc.">
        <title>Complete Genome Sequence of Methylobacterium aquaticum Strain 22A, Isolated from Racomitrium japonicum Moss.</title>
        <authorList>
            <person name="Tani A."/>
            <person name="Ogura Y."/>
            <person name="Hayashi T."/>
            <person name="Kimbara K."/>
        </authorList>
    </citation>
    <scope>NUCLEOTIDE SEQUENCE [LARGE SCALE GENOMIC DNA]</scope>
    <source>
        <strain evidence="1 2">MA-22A</strain>
        <plasmid evidence="2">Plasmid pMaq22A_3p DNA</plasmid>
    </source>
</reference>
<sequence length="82" mass="9103">MSDQTNVPTDTPTDTREAWLEYFEPLFDHVREEAARTGEPPEAVVGRVAAETLADAAKPLAFLVGLVRLEMIPIKLPPEFKP</sequence>
<evidence type="ECO:0000313" key="2">
    <source>
        <dbReference type="Proteomes" id="UP000061432"/>
    </source>
</evidence>
<dbReference type="EMBL" id="AP014707">
    <property type="protein sequence ID" value="BAQ50271.1"/>
    <property type="molecule type" value="Genomic_DNA"/>
</dbReference>
<keyword evidence="1" id="KW-0614">Plasmid</keyword>
<accession>A0A0C6FC82</accession>
<reference evidence="2" key="2">
    <citation type="submission" date="2015-01" db="EMBL/GenBank/DDBJ databases">
        <title>Complete genome sequence of Methylobacterium aquaticum strain 22A.</title>
        <authorList>
            <person name="Tani A."/>
            <person name="Ogura Y."/>
            <person name="Hayashi T."/>
        </authorList>
    </citation>
    <scope>NUCLEOTIDE SEQUENCE [LARGE SCALE GENOMIC DNA]</scope>
    <source>
        <strain evidence="2">MA-22A</strain>
        <plasmid evidence="2">Plasmid pMaq22A_3p DNA</plasmid>
    </source>
</reference>
<gene>
    <name evidence="1" type="ORF">Maq22A_3p50080</name>
</gene>
<proteinExistence type="predicted"/>
<dbReference type="RefSeq" id="WP_060851320.1">
    <property type="nucleotide sequence ID" value="NZ_AP014707.1"/>
</dbReference>
<dbReference type="AlphaFoldDB" id="A0A0C6FC82"/>
<dbReference type="KEGG" id="maqu:Maq22A_3p50080"/>
<dbReference type="PATRIC" id="fig|270351.10.peg.7459"/>
<protein>
    <submittedName>
        <fullName evidence="1">Uncharacterized protein</fullName>
    </submittedName>
</protein>
<geneLocation type="plasmid" evidence="2">
    <name>pMaq22A_3p DNA</name>
</geneLocation>
<name>A0A0C6FC82_9HYPH</name>